<protein>
    <submittedName>
        <fullName evidence="1">Uncharacterized protein</fullName>
    </submittedName>
</protein>
<comment type="caution">
    <text evidence="1">The sequence shown here is derived from an EMBL/GenBank/DDBJ whole genome shotgun (WGS) entry which is preliminary data.</text>
</comment>
<evidence type="ECO:0000313" key="1">
    <source>
        <dbReference type="EMBL" id="GAI81272.1"/>
    </source>
</evidence>
<reference evidence="1" key="1">
    <citation type="journal article" date="2014" name="Front. Microbiol.">
        <title>High frequency of phylogenetically diverse reductive dehalogenase-homologous genes in deep subseafloor sedimentary metagenomes.</title>
        <authorList>
            <person name="Kawai M."/>
            <person name="Futagami T."/>
            <person name="Toyoda A."/>
            <person name="Takaki Y."/>
            <person name="Nishi S."/>
            <person name="Hori S."/>
            <person name="Arai W."/>
            <person name="Tsubouchi T."/>
            <person name="Morono Y."/>
            <person name="Uchiyama I."/>
            <person name="Ito T."/>
            <person name="Fujiyama A."/>
            <person name="Inagaki F."/>
            <person name="Takami H."/>
        </authorList>
    </citation>
    <scope>NUCLEOTIDE SEQUENCE</scope>
    <source>
        <strain evidence="1">Expedition CK06-06</strain>
    </source>
</reference>
<organism evidence="1">
    <name type="scientific">marine sediment metagenome</name>
    <dbReference type="NCBI Taxonomy" id="412755"/>
    <lineage>
        <taxon>unclassified sequences</taxon>
        <taxon>metagenomes</taxon>
        <taxon>ecological metagenomes</taxon>
    </lineage>
</organism>
<dbReference type="EMBL" id="BARW01013566">
    <property type="protein sequence ID" value="GAI81272.1"/>
    <property type="molecule type" value="Genomic_DNA"/>
</dbReference>
<gene>
    <name evidence="1" type="ORF">S12H4_24765</name>
</gene>
<dbReference type="AlphaFoldDB" id="X1RKG7"/>
<name>X1RKG7_9ZZZZ</name>
<proteinExistence type="predicted"/>
<accession>X1RKG7</accession>
<sequence length="33" mass="3638">PSLPIEATLGLPIMVKKQLIYLLRSMAGDNVKQ</sequence>
<feature type="non-terminal residue" evidence="1">
    <location>
        <position position="1"/>
    </location>
</feature>